<dbReference type="Proteomes" id="UP000743001">
    <property type="component" value="Unassembled WGS sequence"/>
</dbReference>
<evidence type="ECO:0000256" key="1">
    <source>
        <dbReference type="SAM" id="SignalP"/>
    </source>
</evidence>
<keyword evidence="1" id="KW-0732">Signal</keyword>
<dbReference type="RefSeq" id="WP_216476737.1">
    <property type="nucleotide sequence ID" value="NZ_JAHLQJ010000001.1"/>
</dbReference>
<evidence type="ECO:0000313" key="4">
    <source>
        <dbReference type="Proteomes" id="UP000743001"/>
    </source>
</evidence>
<reference evidence="3 4" key="1">
    <citation type="submission" date="2021-06" db="EMBL/GenBank/DDBJ databases">
        <authorList>
            <person name="Sun Q."/>
            <person name="Li D."/>
        </authorList>
    </citation>
    <scope>NUCLEOTIDE SEQUENCE [LARGE SCALE GENOMIC DNA]</scope>
    <source>
        <strain evidence="3 4">MSJ-6</strain>
    </source>
</reference>
<feature type="signal peptide" evidence="1">
    <location>
        <begin position="1"/>
        <end position="27"/>
    </location>
</feature>
<sequence length="1019" mass="106965">MKKIGITFLAVILALPMLLQAPLSASAATAISIYIDGARLSTDQAPVAVQGRVLLPLRAIFEGLGSTVDWNQSTQTVTATKGNTTVVLKMKSRTATINNQTVALDVPAQAIGSRTMVPVRFVSEALGATVNWNASAKSVTIFSGSGGTDTTSLKAAQYVTLRDVANTGDGRDLQVSFSRSTTESLVDHYRLLIVKASNASAFNLTAALKVGSANYTTVQPNNTDPAVTLSQAARDVDGALIQPNQAYVGYVLTVGKGTYGSALSTASSSLTLDTGISVSAVTNVRINDISDYADGRDVAVTFTRASNESNISGYRVFLVKTKDASSFNLSRANSLSSQYYTTVSKTSSSGSTLTGTFSASSRDTSGDLIKNNVAYTAFVLSVSNTSLASNKLSTASSSVTLAAGTVAAPVITLVQDMTDYGDGRDLRVSFTKIADESKISGYRIFVVKANDYGNFTLARANAVSNSNYKEVSKTGYNQSEILSSNARDVDGAAIRNGVNYRVFVMAVGSGAYSGSNALSSASSLITLTNNYSVGAVSNLYASDVNDYNDGRDLFVSFKRASDESNISYYRIMVVKAANANSFTLAKATNVSSSNYIQASVGRDYSDVLPSGARDVDGAKIQNGVSYRVYVLSVGKGSYAGEYTLSEASSTVVLTNNFSVGTVSGLTARDISDYGNGRDLQVQFYRATEESNISQYRVFVVKATKTLTAAQAATNGYYETVNKSGSANPLTANFSNSSRDTDGDIIQNNTAYRVYVLSLGSGSYNGSNALSDPVSITLADSSLVQAVTNVTAVTDTSTGQASDIKVSFTKPANETNIDHYRILVVPAEQVNNFNLSSANNVMAGNYTTVAATGNNVSNQPVQSQDAFGATIEVNKTYQVFVLSVGKSGYANALSPATAQFKVSPAPADPAEAVANAVVTASATLDAIDVSFTAPVKLSTVSSYRIVAVNEGTAVNVDNVVLDYATAVDKSSTSGSVTKDITGAAIDGQKKYDIYIISLPTDTSKRNLYAQSGPFKYNPVP</sequence>
<evidence type="ECO:0000259" key="2">
    <source>
        <dbReference type="Pfam" id="PF07833"/>
    </source>
</evidence>
<gene>
    <name evidence="3" type="ORF">KQJ23_01060</name>
</gene>
<feature type="chain" id="PRO_5045366890" evidence="1">
    <location>
        <begin position="28"/>
        <end position="1019"/>
    </location>
</feature>
<accession>A0ABS6FJT7</accession>
<evidence type="ECO:0000313" key="3">
    <source>
        <dbReference type="EMBL" id="MBU5670409.1"/>
    </source>
</evidence>
<feature type="domain" description="Copper amine oxidase-like N-terminal" evidence="2">
    <location>
        <begin position="35"/>
        <end position="141"/>
    </location>
</feature>
<comment type="caution">
    <text evidence="3">The sequence shown here is derived from an EMBL/GenBank/DDBJ whole genome shotgun (WGS) entry which is preliminary data.</text>
</comment>
<dbReference type="InterPro" id="IPR012854">
    <property type="entry name" value="Cu_amine_oxidase-like_N"/>
</dbReference>
<name>A0ABS6FJT7_9BACL</name>
<organism evidence="3 4">
    <name type="scientific">Paenibacillus brevis</name>
    <dbReference type="NCBI Taxonomy" id="2841508"/>
    <lineage>
        <taxon>Bacteria</taxon>
        <taxon>Bacillati</taxon>
        <taxon>Bacillota</taxon>
        <taxon>Bacilli</taxon>
        <taxon>Bacillales</taxon>
        <taxon>Paenibacillaceae</taxon>
        <taxon>Paenibacillus</taxon>
    </lineage>
</organism>
<dbReference type="Pfam" id="PF07833">
    <property type="entry name" value="Cu_amine_oxidN1"/>
    <property type="match status" value="1"/>
</dbReference>
<dbReference type="EMBL" id="JAHLQJ010000001">
    <property type="protein sequence ID" value="MBU5670409.1"/>
    <property type="molecule type" value="Genomic_DNA"/>
</dbReference>
<proteinExistence type="predicted"/>
<keyword evidence="4" id="KW-1185">Reference proteome</keyword>
<protein>
    <submittedName>
        <fullName evidence="3">Copper amine oxidase N-terminal domain-containing protein</fullName>
    </submittedName>
</protein>